<reference evidence="2" key="1">
    <citation type="submission" date="2023-07" db="EMBL/GenBank/DDBJ databases">
        <authorList>
            <consortium name="CYATHOMIX"/>
        </authorList>
    </citation>
    <scope>NUCLEOTIDE SEQUENCE</scope>
    <source>
        <strain evidence="2">N/A</strain>
    </source>
</reference>
<feature type="compositionally biased region" description="Basic residues" evidence="1">
    <location>
        <begin position="218"/>
        <end position="234"/>
    </location>
</feature>
<evidence type="ECO:0000313" key="2">
    <source>
        <dbReference type="EMBL" id="CAJ0591714.1"/>
    </source>
</evidence>
<evidence type="ECO:0000256" key="1">
    <source>
        <dbReference type="SAM" id="MobiDB-lite"/>
    </source>
</evidence>
<dbReference type="EMBL" id="CATQJL010000001">
    <property type="protein sequence ID" value="CAJ0591714.1"/>
    <property type="molecule type" value="Genomic_DNA"/>
</dbReference>
<name>A0AA36GGR2_CYLNA</name>
<feature type="compositionally biased region" description="Basic residues" evidence="1">
    <location>
        <begin position="177"/>
        <end position="200"/>
    </location>
</feature>
<proteinExistence type="predicted"/>
<dbReference type="Proteomes" id="UP001176961">
    <property type="component" value="Unassembled WGS sequence"/>
</dbReference>
<feature type="region of interest" description="Disordered" evidence="1">
    <location>
        <begin position="152"/>
        <end position="249"/>
    </location>
</feature>
<comment type="caution">
    <text evidence="2">The sequence shown here is derived from an EMBL/GenBank/DDBJ whole genome shotgun (WGS) entry which is preliminary data.</text>
</comment>
<dbReference type="AlphaFoldDB" id="A0AA36GGR2"/>
<keyword evidence="3" id="KW-1185">Reference proteome</keyword>
<sequence>MQVSLESSGMETSGTRAEASVIVRVSKTSAYHKNAEASSLAGYTKTGAITPEEEATAIMTVKPPNNRGEIKSSSTIYRPVTFSRETSREYTTAPIFDLGKTGFETKRTESKSTSTLLLNDISGSTLTKIRPAVSLKTTAQPANMLETSAETSTMLTTAAQRRRIGNLKRITTSYRSKSTRSIKRTKGNAKSSGRSKKRYPKTQFRDVRKTVHRGNVGKPRKSKKSKGRRRRSLFHFRDNLMPLPMNSRA</sequence>
<accession>A0AA36GGR2</accession>
<evidence type="ECO:0000313" key="3">
    <source>
        <dbReference type="Proteomes" id="UP001176961"/>
    </source>
</evidence>
<organism evidence="2 3">
    <name type="scientific">Cylicocyclus nassatus</name>
    <name type="common">Nematode worm</name>
    <dbReference type="NCBI Taxonomy" id="53992"/>
    <lineage>
        <taxon>Eukaryota</taxon>
        <taxon>Metazoa</taxon>
        <taxon>Ecdysozoa</taxon>
        <taxon>Nematoda</taxon>
        <taxon>Chromadorea</taxon>
        <taxon>Rhabditida</taxon>
        <taxon>Rhabditina</taxon>
        <taxon>Rhabditomorpha</taxon>
        <taxon>Strongyloidea</taxon>
        <taxon>Strongylidae</taxon>
        <taxon>Cylicocyclus</taxon>
    </lineage>
</organism>
<gene>
    <name evidence="2" type="ORF">CYNAS_LOCUS3697</name>
</gene>
<protein>
    <submittedName>
        <fullName evidence="2">Uncharacterized protein</fullName>
    </submittedName>
</protein>